<reference evidence="2" key="1">
    <citation type="submission" date="2020-06" db="EMBL/GenBank/DDBJ databases">
        <authorList>
            <consortium name="Plant Systems Biology data submission"/>
        </authorList>
    </citation>
    <scope>NUCLEOTIDE SEQUENCE</scope>
    <source>
        <strain evidence="2">D6</strain>
    </source>
</reference>
<proteinExistence type="predicted"/>
<feature type="compositionally biased region" description="Polar residues" evidence="1">
    <location>
        <begin position="179"/>
        <end position="193"/>
    </location>
</feature>
<feature type="compositionally biased region" description="Acidic residues" evidence="1">
    <location>
        <begin position="64"/>
        <end position="77"/>
    </location>
</feature>
<evidence type="ECO:0000313" key="2">
    <source>
        <dbReference type="EMBL" id="CAB9511904.1"/>
    </source>
</evidence>
<feature type="compositionally biased region" description="Basic residues" evidence="1">
    <location>
        <begin position="197"/>
        <end position="207"/>
    </location>
</feature>
<feature type="compositionally biased region" description="Low complexity" evidence="1">
    <location>
        <begin position="383"/>
        <end position="399"/>
    </location>
</feature>
<sequence>MVKTLLKEDNPPFRLSLLASDDMIDLASTSGEDSSANDATGSLGDWIQKGSWSAMFPVSGKDAPEDDSDDEDFEEFAGDGIETSPKPQPHPTRHIAGYAGEKDAAALERRRRLTSMMMQHQESVRSLGSLAGASNHEPSAKDGNNSSLTGSWTSMLGGFLDANNKSSNSINGNPDDLKSSSNHSTGSKPSRTSLARIFKKTSSKKVCHPSTTVENGPPDAAAKASGKQDSDMVYDIAKPRTSLPACTHRKRELSPICRPRRTHSLQLAHTNPGVKETFATERKERIHRSQKGRSPTRSVRSTAAGAHGEPLVRRTRSGDINGIGQRPARRTRSGGDAKGGIVQPSSSEKRPIRRTRTEDGAVRPRNLRRTLSSTAPTCNKGVARSSSTSGTDTGATGEATSRRPRAGRGSRSPPRRTLSGPSLRRTASGTASRRSRGGTHDNPTRRSPNPPLRRTRSGDGGRSPLRRATTDDAHSVRPKRSPPLRRSRTDDTSSHGSTGRRDMTRREKAAVILGDE</sequence>
<evidence type="ECO:0000313" key="3">
    <source>
        <dbReference type="Proteomes" id="UP001153069"/>
    </source>
</evidence>
<gene>
    <name evidence="2" type="ORF">SEMRO_508_G156920.1</name>
</gene>
<feature type="compositionally biased region" description="Basic and acidic residues" evidence="1">
    <location>
        <begin position="347"/>
        <end position="362"/>
    </location>
</feature>
<feature type="compositionally biased region" description="Polar residues" evidence="1">
    <location>
        <begin position="116"/>
        <end position="126"/>
    </location>
</feature>
<name>A0A9N8E368_9STRA</name>
<comment type="caution">
    <text evidence="2">The sequence shown here is derived from an EMBL/GenBank/DDBJ whole genome shotgun (WGS) entry which is preliminary data.</text>
</comment>
<feature type="compositionally biased region" description="Polar residues" evidence="1">
    <location>
        <begin position="142"/>
        <end position="154"/>
    </location>
</feature>
<feature type="compositionally biased region" description="Low complexity" evidence="1">
    <location>
        <begin position="409"/>
        <end position="432"/>
    </location>
</feature>
<feature type="region of interest" description="Disordered" evidence="1">
    <location>
        <begin position="55"/>
        <end position="232"/>
    </location>
</feature>
<protein>
    <submittedName>
        <fullName evidence="2">Uncharacterized protein</fullName>
    </submittedName>
</protein>
<feature type="compositionally biased region" description="Basic and acidic residues" evidence="1">
    <location>
        <begin position="487"/>
        <end position="509"/>
    </location>
</feature>
<accession>A0A9N8E368</accession>
<dbReference type="AlphaFoldDB" id="A0A9N8E368"/>
<organism evidence="2 3">
    <name type="scientific">Seminavis robusta</name>
    <dbReference type="NCBI Taxonomy" id="568900"/>
    <lineage>
        <taxon>Eukaryota</taxon>
        <taxon>Sar</taxon>
        <taxon>Stramenopiles</taxon>
        <taxon>Ochrophyta</taxon>
        <taxon>Bacillariophyta</taxon>
        <taxon>Bacillariophyceae</taxon>
        <taxon>Bacillariophycidae</taxon>
        <taxon>Naviculales</taxon>
        <taxon>Naviculaceae</taxon>
        <taxon>Seminavis</taxon>
    </lineage>
</organism>
<feature type="region of interest" description="Disordered" evidence="1">
    <location>
        <begin position="278"/>
        <end position="516"/>
    </location>
</feature>
<feature type="compositionally biased region" description="Polar residues" evidence="1">
    <location>
        <begin position="163"/>
        <end position="172"/>
    </location>
</feature>
<evidence type="ECO:0000256" key="1">
    <source>
        <dbReference type="SAM" id="MobiDB-lite"/>
    </source>
</evidence>
<dbReference type="Proteomes" id="UP001153069">
    <property type="component" value="Unassembled WGS sequence"/>
</dbReference>
<dbReference type="EMBL" id="CAICTM010000507">
    <property type="protein sequence ID" value="CAB9511904.1"/>
    <property type="molecule type" value="Genomic_DNA"/>
</dbReference>
<keyword evidence="3" id="KW-1185">Reference proteome</keyword>
<feature type="compositionally biased region" description="Polar residues" evidence="1">
    <location>
        <begin position="292"/>
        <end position="301"/>
    </location>
</feature>
<feature type="compositionally biased region" description="Basic residues" evidence="1">
    <location>
        <begin position="476"/>
        <end position="486"/>
    </location>
</feature>